<protein>
    <submittedName>
        <fullName evidence="1">Uncharacterized protein</fullName>
    </submittedName>
</protein>
<name>A0A820H0G9_9BILA</name>
<gene>
    <name evidence="2" type="ORF">QYT958_LOCUS12485</name>
    <name evidence="1" type="ORF">UJA718_LOCUS11692</name>
</gene>
<keyword evidence="3" id="KW-1185">Reference proteome</keyword>
<evidence type="ECO:0000313" key="3">
    <source>
        <dbReference type="Proteomes" id="UP000663873"/>
    </source>
</evidence>
<reference evidence="1" key="1">
    <citation type="submission" date="2021-02" db="EMBL/GenBank/DDBJ databases">
        <authorList>
            <person name="Nowell W R."/>
        </authorList>
    </citation>
    <scope>NUCLEOTIDE SEQUENCE</scope>
</reference>
<dbReference type="AlphaFoldDB" id="A0A820H0G9"/>
<sequence length="361" mass="42037">MGLPYEIVLIDLSKDAKLEPLDAKIYGQMEQCLSVESEYFNREAAPLIWEMLWKPKLKHLGEVDQKLQSLDRSFAVMCSRSVNNSKKSKFENSQVHDELEIFKFFAPHIYSLHIDYADTHVDLHQCSQLLALEMWSMDEQYSTAIRPSIMPYLERLVTRDYIWDHEHFFHRLATEPFALLTTLKFGDLEFEPKANYKPLIFVRSVSGICCMWDDFNNVLAVFPQLRRLSLSLYAYRENPRWGSIAPLKLTLNNLSVKFSSEMVTPDDDPPFHLMINTRLRHVKLNASISRQNDNLLLIDILPPIVQRIENVIEQNTNEEMNADNNHDNLEALVEAHLACQNIYLCNLYMSDVGWGYIDTES</sequence>
<evidence type="ECO:0000313" key="1">
    <source>
        <dbReference type="EMBL" id="CAF4285855.1"/>
    </source>
</evidence>
<accession>A0A820H0G9</accession>
<organism evidence="1 3">
    <name type="scientific">Rotaria socialis</name>
    <dbReference type="NCBI Taxonomy" id="392032"/>
    <lineage>
        <taxon>Eukaryota</taxon>
        <taxon>Metazoa</taxon>
        <taxon>Spiralia</taxon>
        <taxon>Gnathifera</taxon>
        <taxon>Rotifera</taxon>
        <taxon>Eurotatoria</taxon>
        <taxon>Bdelloidea</taxon>
        <taxon>Philodinida</taxon>
        <taxon>Philodinidae</taxon>
        <taxon>Rotaria</taxon>
    </lineage>
</organism>
<dbReference type="Proteomes" id="UP000663873">
    <property type="component" value="Unassembled WGS sequence"/>
</dbReference>
<dbReference type="Proteomes" id="UP000663848">
    <property type="component" value="Unassembled WGS sequence"/>
</dbReference>
<proteinExistence type="predicted"/>
<comment type="caution">
    <text evidence="1">The sequence shown here is derived from an EMBL/GenBank/DDBJ whole genome shotgun (WGS) entry which is preliminary data.</text>
</comment>
<evidence type="ECO:0000313" key="2">
    <source>
        <dbReference type="EMBL" id="CAF4615113.1"/>
    </source>
</evidence>
<dbReference type="EMBL" id="CAJOBR010001525">
    <property type="protein sequence ID" value="CAF4615113.1"/>
    <property type="molecule type" value="Genomic_DNA"/>
</dbReference>
<dbReference type="EMBL" id="CAJOBP010001455">
    <property type="protein sequence ID" value="CAF4285855.1"/>
    <property type="molecule type" value="Genomic_DNA"/>
</dbReference>